<evidence type="ECO:0000313" key="11">
    <source>
        <dbReference type="EMBL" id="KGE50601.1"/>
    </source>
</evidence>
<dbReference type="eggNOG" id="COG1251">
    <property type="taxonomic scope" value="Bacteria"/>
</dbReference>
<protein>
    <recommendedName>
        <fullName evidence="10">BFD-like [2Fe-2S]-binding domain-containing protein</fullName>
    </recommendedName>
</protein>
<dbReference type="GO" id="GO:0051537">
    <property type="term" value="F:2 iron, 2 sulfur cluster binding"/>
    <property type="evidence" value="ECO:0007669"/>
    <property type="project" value="UniProtKB-KW"/>
</dbReference>
<gene>
    <name evidence="11" type="ORF">GW15_0219955</name>
</gene>
<keyword evidence="8" id="KW-0534">Nitrate assimilation</keyword>
<keyword evidence="5" id="KW-0274">FAD</keyword>
<dbReference type="GO" id="GO:0046872">
    <property type="term" value="F:metal ion binding"/>
    <property type="evidence" value="ECO:0007669"/>
    <property type="project" value="UniProtKB-KW"/>
</dbReference>
<keyword evidence="7" id="KW-0411">Iron-sulfur</keyword>
<dbReference type="FunFam" id="1.10.10.1100:FF:000002">
    <property type="entry name" value="Nitrite reductase large subunit"/>
    <property type="match status" value="1"/>
</dbReference>
<dbReference type="InterPro" id="IPR041854">
    <property type="entry name" value="BFD-like_2Fe2S-bd_dom_sf"/>
</dbReference>
<evidence type="ECO:0000256" key="1">
    <source>
        <dbReference type="ARBA" id="ARBA00001974"/>
    </source>
</evidence>
<comment type="cofactor">
    <cofactor evidence="1">
        <name>FAD</name>
        <dbReference type="ChEBI" id="CHEBI:57692"/>
    </cofactor>
</comment>
<evidence type="ECO:0000256" key="8">
    <source>
        <dbReference type="ARBA" id="ARBA00023063"/>
    </source>
</evidence>
<dbReference type="Gene3D" id="1.10.10.1100">
    <property type="entry name" value="BFD-like [2Fe-2S]-binding domain"/>
    <property type="match status" value="1"/>
</dbReference>
<reference evidence="11 12" key="1">
    <citation type="submission" date="2014-09" db="EMBL/GenBank/DDBJ databases">
        <title>A draft genome sequence for Xanthomonas axonopodis pv. vasculorum NCPPB 900.</title>
        <authorList>
            <person name="Harrison J."/>
            <person name="Studholme D.J."/>
        </authorList>
    </citation>
    <scope>NUCLEOTIDE SEQUENCE [LARGE SCALE GENOMIC DNA]</scope>
    <source>
        <strain evidence="11 12">NCPPB 900</strain>
    </source>
</reference>
<evidence type="ECO:0000256" key="3">
    <source>
        <dbReference type="ARBA" id="ARBA00022714"/>
    </source>
</evidence>
<proteinExistence type="predicted"/>
<name>A0A098PV52_9XANT</name>
<dbReference type="Proteomes" id="UP000028012">
    <property type="component" value="Unassembled WGS sequence"/>
</dbReference>
<evidence type="ECO:0000256" key="4">
    <source>
        <dbReference type="ARBA" id="ARBA00022723"/>
    </source>
</evidence>
<sequence length="77" mass="8249">MTGKPWRGAWLSVFAHTHNAPSDTIVCTCMHVSAAAIHAAIDDGTDVAQLKQRLGCGTICGSCMPQLTRLCRQPRLA</sequence>
<keyword evidence="3" id="KW-0001">2Fe-2S</keyword>
<keyword evidence="4" id="KW-0479">Metal-binding</keyword>
<evidence type="ECO:0000256" key="9">
    <source>
        <dbReference type="ARBA" id="ARBA00034078"/>
    </source>
</evidence>
<evidence type="ECO:0000256" key="2">
    <source>
        <dbReference type="ARBA" id="ARBA00022630"/>
    </source>
</evidence>
<evidence type="ECO:0000256" key="6">
    <source>
        <dbReference type="ARBA" id="ARBA00023004"/>
    </source>
</evidence>
<comment type="cofactor">
    <cofactor evidence="9">
        <name>[2Fe-2S] cluster</name>
        <dbReference type="ChEBI" id="CHEBI:190135"/>
    </cofactor>
</comment>
<dbReference type="HOGENOM" id="CLU_2637160_0_0_6"/>
<dbReference type="Pfam" id="PF04324">
    <property type="entry name" value="Fer2_BFD"/>
    <property type="match status" value="1"/>
</dbReference>
<dbReference type="GO" id="GO:0042128">
    <property type="term" value="P:nitrate assimilation"/>
    <property type="evidence" value="ECO:0007669"/>
    <property type="project" value="UniProtKB-KW"/>
</dbReference>
<evidence type="ECO:0000259" key="10">
    <source>
        <dbReference type="Pfam" id="PF04324"/>
    </source>
</evidence>
<organism evidence="11 12">
    <name type="scientific">Xanthomonas axonopodis pv. vasculorum</name>
    <dbReference type="NCBI Taxonomy" id="325777"/>
    <lineage>
        <taxon>Bacteria</taxon>
        <taxon>Pseudomonadati</taxon>
        <taxon>Pseudomonadota</taxon>
        <taxon>Gammaproteobacteria</taxon>
        <taxon>Lysobacterales</taxon>
        <taxon>Lysobacteraceae</taxon>
        <taxon>Xanthomonas</taxon>
    </lineage>
</organism>
<dbReference type="EMBL" id="JPHD02000123">
    <property type="protein sequence ID" value="KGE50601.1"/>
    <property type="molecule type" value="Genomic_DNA"/>
</dbReference>
<accession>A0A098PV52</accession>
<evidence type="ECO:0000256" key="7">
    <source>
        <dbReference type="ARBA" id="ARBA00023014"/>
    </source>
</evidence>
<evidence type="ECO:0000256" key="5">
    <source>
        <dbReference type="ARBA" id="ARBA00022827"/>
    </source>
</evidence>
<dbReference type="InterPro" id="IPR007419">
    <property type="entry name" value="BFD-like_2Fe2S-bd_dom"/>
</dbReference>
<dbReference type="STRING" id="325777.GW15_0219955"/>
<keyword evidence="2" id="KW-0285">Flavoprotein</keyword>
<comment type="caution">
    <text evidence="11">The sequence shown here is derived from an EMBL/GenBank/DDBJ whole genome shotgun (WGS) entry which is preliminary data.</text>
</comment>
<dbReference type="AlphaFoldDB" id="A0A098PV52"/>
<evidence type="ECO:0000313" key="12">
    <source>
        <dbReference type="Proteomes" id="UP000028012"/>
    </source>
</evidence>
<feature type="domain" description="BFD-like [2Fe-2S]-binding" evidence="10">
    <location>
        <begin position="25"/>
        <end position="70"/>
    </location>
</feature>
<keyword evidence="6" id="KW-0408">Iron</keyword>